<dbReference type="Pfam" id="PF00583">
    <property type="entry name" value="Acetyltransf_1"/>
    <property type="match status" value="1"/>
</dbReference>
<protein>
    <submittedName>
        <fullName evidence="4">GNAT family N-acetyltransferase</fullName>
    </submittedName>
</protein>
<comment type="caution">
    <text evidence="4">The sequence shown here is derived from an EMBL/GenBank/DDBJ whole genome shotgun (WGS) entry which is preliminary data.</text>
</comment>
<evidence type="ECO:0000259" key="3">
    <source>
        <dbReference type="PROSITE" id="PS51186"/>
    </source>
</evidence>
<dbReference type="CDD" id="cd04301">
    <property type="entry name" value="NAT_SF"/>
    <property type="match status" value="1"/>
</dbReference>
<dbReference type="InterPro" id="IPR000182">
    <property type="entry name" value="GNAT_dom"/>
</dbReference>
<dbReference type="AlphaFoldDB" id="A0A8X8GIF6"/>
<proteinExistence type="predicted"/>
<dbReference type="Proteomes" id="UP000887320">
    <property type="component" value="Unassembled WGS sequence"/>
</dbReference>
<dbReference type="GO" id="GO:0016747">
    <property type="term" value="F:acyltransferase activity, transferring groups other than amino-acyl groups"/>
    <property type="evidence" value="ECO:0007669"/>
    <property type="project" value="InterPro"/>
</dbReference>
<dbReference type="EMBL" id="JAHWXT010000010">
    <property type="protein sequence ID" value="MCF0266837.1"/>
    <property type="molecule type" value="Genomic_DNA"/>
</dbReference>
<evidence type="ECO:0000256" key="2">
    <source>
        <dbReference type="ARBA" id="ARBA00023315"/>
    </source>
</evidence>
<evidence type="ECO:0000256" key="1">
    <source>
        <dbReference type="ARBA" id="ARBA00022679"/>
    </source>
</evidence>
<evidence type="ECO:0000313" key="5">
    <source>
        <dbReference type="Proteomes" id="UP000887320"/>
    </source>
</evidence>
<accession>A0A8X8GIF6</accession>
<dbReference type="SUPFAM" id="SSF55729">
    <property type="entry name" value="Acyl-CoA N-acyltransferases (Nat)"/>
    <property type="match status" value="1"/>
</dbReference>
<sequence length="172" mass="19327">MTCLIRKIDPSDIAQLIEIEKSATQAFSSIPELSWLVESPVLSAQDHLQLISSAYAFVAINQKNQATGFLYAERQALDLYIIELDVSGAFQKQGIGRQLIEYVIATAQGEGCDAVTLTTFHDVIWNRPFYEKLGFEKINALEMPLYLEHKLEHEVACGFSRNSRCAMRLALN</sequence>
<evidence type="ECO:0000313" key="4">
    <source>
        <dbReference type="EMBL" id="MCF0266837.1"/>
    </source>
</evidence>
<dbReference type="InterPro" id="IPR016181">
    <property type="entry name" value="Acyl_CoA_acyltransferase"/>
</dbReference>
<gene>
    <name evidence="4" type="ORF">KW868_20495</name>
</gene>
<keyword evidence="2" id="KW-0012">Acyltransferase</keyword>
<reference evidence="4" key="1">
    <citation type="submission" date="2021-07" db="EMBL/GenBank/DDBJ databases">
        <authorList>
            <person name="Fernandez M."/>
            <person name="Pereira P."/>
            <person name="Torres Tejerizo G.A."/>
            <person name="Gonzalez P."/>
            <person name="Agostini E."/>
        </authorList>
    </citation>
    <scope>NUCLEOTIDE SEQUENCE</scope>
    <source>
        <strain evidence="4">SFC 500-1A</strain>
    </source>
</reference>
<dbReference type="Gene3D" id="3.40.630.30">
    <property type="match status" value="1"/>
</dbReference>
<dbReference type="RefSeq" id="WP_034614595.1">
    <property type="nucleotide sequence ID" value="NZ_JAHWXT010000010.1"/>
</dbReference>
<dbReference type="PROSITE" id="PS51186">
    <property type="entry name" value="GNAT"/>
    <property type="match status" value="1"/>
</dbReference>
<dbReference type="PANTHER" id="PTHR43800">
    <property type="entry name" value="PEPTIDYL-LYSINE N-ACETYLTRANSFERASE YJAB"/>
    <property type="match status" value="1"/>
</dbReference>
<name>A0A8X8GIF6_ACIGI</name>
<keyword evidence="1" id="KW-0808">Transferase</keyword>
<feature type="domain" description="N-acetyltransferase" evidence="3">
    <location>
        <begin position="3"/>
        <end position="152"/>
    </location>
</feature>
<organism evidence="4 5">
    <name type="scientific">Acinetobacter guillouiae</name>
    <name type="common">Acinetobacter genomosp. 11</name>
    <dbReference type="NCBI Taxonomy" id="106649"/>
    <lineage>
        <taxon>Bacteria</taxon>
        <taxon>Pseudomonadati</taxon>
        <taxon>Pseudomonadota</taxon>
        <taxon>Gammaproteobacteria</taxon>
        <taxon>Moraxellales</taxon>
        <taxon>Moraxellaceae</taxon>
        <taxon>Acinetobacter</taxon>
    </lineage>
</organism>
<dbReference type="PANTHER" id="PTHR43800:SF1">
    <property type="entry name" value="PEPTIDYL-LYSINE N-ACETYLTRANSFERASE YJAB"/>
    <property type="match status" value="1"/>
</dbReference>